<dbReference type="GO" id="GO:0006892">
    <property type="term" value="P:post-Golgi vesicle-mediated transport"/>
    <property type="evidence" value="ECO:0007669"/>
    <property type="project" value="TreeGrafter"/>
</dbReference>
<evidence type="ECO:0000313" key="2">
    <source>
        <dbReference type="EMBL" id="KII63550.1"/>
    </source>
</evidence>
<proteinExistence type="predicted"/>
<keyword evidence="3" id="KW-1185">Reference proteome</keyword>
<accession>A0A0C2M985</accession>
<dbReference type="OrthoDB" id="5949766at2759"/>
<gene>
    <name evidence="2" type="ORF">RF11_16357</name>
</gene>
<dbReference type="InterPro" id="IPR031777">
    <property type="entry name" value="Sortilin_C"/>
</dbReference>
<evidence type="ECO:0000259" key="1">
    <source>
        <dbReference type="Pfam" id="PF15901"/>
    </source>
</evidence>
<organism evidence="2 3">
    <name type="scientific">Thelohanellus kitauei</name>
    <name type="common">Myxosporean</name>
    <dbReference type="NCBI Taxonomy" id="669202"/>
    <lineage>
        <taxon>Eukaryota</taxon>
        <taxon>Metazoa</taxon>
        <taxon>Cnidaria</taxon>
        <taxon>Myxozoa</taxon>
        <taxon>Myxosporea</taxon>
        <taxon>Bivalvulida</taxon>
        <taxon>Platysporina</taxon>
        <taxon>Myxobolidae</taxon>
        <taxon>Thelohanellus</taxon>
    </lineage>
</organism>
<comment type="caution">
    <text evidence="2">The sequence shown here is derived from an EMBL/GenBank/DDBJ whole genome shotgun (WGS) entry which is preliminary data.</text>
</comment>
<reference evidence="2 3" key="1">
    <citation type="journal article" date="2014" name="Genome Biol. Evol.">
        <title>The genome of the myxosporean Thelohanellus kitauei shows adaptations to nutrient acquisition within its fish host.</title>
        <authorList>
            <person name="Yang Y."/>
            <person name="Xiong J."/>
            <person name="Zhou Z."/>
            <person name="Huo F."/>
            <person name="Miao W."/>
            <person name="Ran C."/>
            <person name="Liu Y."/>
            <person name="Zhang J."/>
            <person name="Feng J."/>
            <person name="Wang M."/>
            <person name="Wang M."/>
            <person name="Wang L."/>
            <person name="Yao B."/>
        </authorList>
    </citation>
    <scope>NUCLEOTIDE SEQUENCE [LARGE SCALE GENOMIC DNA]</scope>
    <source>
        <strain evidence="2">Wuqing</strain>
    </source>
</reference>
<dbReference type="Proteomes" id="UP000031668">
    <property type="component" value="Unassembled WGS sequence"/>
</dbReference>
<dbReference type="PANTHER" id="PTHR12106">
    <property type="entry name" value="SORTILIN RELATED"/>
    <property type="match status" value="1"/>
</dbReference>
<dbReference type="EMBL" id="JWZT01004658">
    <property type="protein sequence ID" value="KII63550.1"/>
    <property type="molecule type" value="Genomic_DNA"/>
</dbReference>
<dbReference type="AlphaFoldDB" id="A0A0C2M985"/>
<keyword evidence="2" id="KW-0675">Receptor</keyword>
<sequence>MANFSNFRKYFFIHGNLYTYGWKNESTLCLWMMNKYDRLISLNCDLSVQDTRDDKCPFIINPHIPCFIYANFKVDNDRTLTFTSRDCGKHFFALEFKPKGLQCTLNNCKLKFDLSCADDFITKNFPEKYIIQFGGTLHNRAVEKHQTCLSFDGGENYMILNYEIKNAVILNRRSIIFVTKNMSGKVWFSYNEGQNWYGKSSLLHNLIELIPIELPNHPIMAAVNFNSHENYYIVSQFNFSNLIGVFKLMTERTCQDEDFEIFYAYSRFGKCFQGQEISYLKKKRPAMCFDNRTEVVSIIKQCPCSITDFHWYCIFNYSKPHYQVKDGFCMLNPLSNFTEPRLKCRDDGVPLIEWNGYDS</sequence>
<dbReference type="GO" id="GO:0005794">
    <property type="term" value="C:Golgi apparatus"/>
    <property type="evidence" value="ECO:0007669"/>
    <property type="project" value="TreeGrafter"/>
</dbReference>
<dbReference type="PANTHER" id="PTHR12106:SF27">
    <property type="entry name" value="SORTILIN-RELATED RECEPTOR"/>
    <property type="match status" value="1"/>
</dbReference>
<dbReference type="InterPro" id="IPR050310">
    <property type="entry name" value="VPS10-sortilin"/>
</dbReference>
<name>A0A0C2M985_THEKT</name>
<dbReference type="Pfam" id="PF15901">
    <property type="entry name" value="Sortilin_C"/>
    <property type="match status" value="1"/>
</dbReference>
<dbReference type="GO" id="GO:0016020">
    <property type="term" value="C:membrane"/>
    <property type="evidence" value="ECO:0007669"/>
    <property type="project" value="TreeGrafter"/>
</dbReference>
<feature type="domain" description="Sortilin C-terminal" evidence="1">
    <location>
        <begin position="246"/>
        <end position="344"/>
    </location>
</feature>
<protein>
    <submittedName>
        <fullName evidence="2">VPS10 domain-containing receptor SorCS3</fullName>
    </submittedName>
</protein>
<evidence type="ECO:0000313" key="3">
    <source>
        <dbReference type="Proteomes" id="UP000031668"/>
    </source>
</evidence>